<keyword evidence="1" id="KW-1133">Transmembrane helix</keyword>
<feature type="transmembrane region" description="Helical" evidence="1">
    <location>
        <begin position="131"/>
        <end position="153"/>
    </location>
</feature>
<evidence type="ECO:0000313" key="3">
    <source>
        <dbReference type="Proteomes" id="UP001172778"/>
    </source>
</evidence>
<keyword evidence="1" id="KW-0812">Transmembrane</keyword>
<feature type="transmembrane region" description="Helical" evidence="1">
    <location>
        <begin position="28"/>
        <end position="47"/>
    </location>
</feature>
<dbReference type="EMBL" id="JARRAF010000005">
    <property type="protein sequence ID" value="MDK2123705.1"/>
    <property type="molecule type" value="Genomic_DNA"/>
</dbReference>
<feature type="transmembrane region" description="Helical" evidence="1">
    <location>
        <begin position="195"/>
        <end position="212"/>
    </location>
</feature>
<sequence length="221" mass="23585">MAVIGAVREGQLGVMVATLDLCVQMGRAYWAPLFCGGLLLSTLLQAVAGNPYLGGLLAVSFPCWAAAGGVFLRALQTGESILATARQLVSVDSVMLLLLAGVYQLGMASVSVLVLRAGSGWVLPLGGGGLLLLWWLLLLPWLGANLLMPYLVLCERHNLPDAWMTSLQRLKPAWPACLALCALSALAFWLSQQVYLQVVVLPLLLLWPAALFQQLGGRLHG</sequence>
<dbReference type="Proteomes" id="UP001172778">
    <property type="component" value="Unassembled WGS sequence"/>
</dbReference>
<proteinExistence type="predicted"/>
<keyword evidence="3" id="KW-1185">Reference proteome</keyword>
<dbReference type="RefSeq" id="WP_284100004.1">
    <property type="nucleotide sequence ID" value="NZ_JARRAF010000005.1"/>
</dbReference>
<keyword evidence="1" id="KW-0472">Membrane</keyword>
<evidence type="ECO:0000256" key="1">
    <source>
        <dbReference type="SAM" id="Phobius"/>
    </source>
</evidence>
<name>A0ABT7DUF4_9NEIS</name>
<protein>
    <submittedName>
        <fullName evidence="2">Uncharacterized protein</fullName>
    </submittedName>
</protein>
<feature type="transmembrane region" description="Helical" evidence="1">
    <location>
        <begin position="96"/>
        <end position="119"/>
    </location>
</feature>
<feature type="transmembrane region" description="Helical" evidence="1">
    <location>
        <begin position="173"/>
        <end position="189"/>
    </location>
</feature>
<evidence type="ECO:0000313" key="2">
    <source>
        <dbReference type="EMBL" id="MDK2123705.1"/>
    </source>
</evidence>
<organism evidence="2 3">
    <name type="scientific">Parachitinimonas caeni</name>
    <dbReference type="NCBI Taxonomy" id="3031301"/>
    <lineage>
        <taxon>Bacteria</taxon>
        <taxon>Pseudomonadati</taxon>
        <taxon>Pseudomonadota</taxon>
        <taxon>Betaproteobacteria</taxon>
        <taxon>Neisseriales</taxon>
        <taxon>Chitinibacteraceae</taxon>
        <taxon>Parachitinimonas</taxon>
    </lineage>
</organism>
<feature type="transmembrane region" description="Helical" evidence="1">
    <location>
        <begin position="53"/>
        <end position="75"/>
    </location>
</feature>
<comment type="caution">
    <text evidence="2">The sequence shown here is derived from an EMBL/GenBank/DDBJ whole genome shotgun (WGS) entry which is preliminary data.</text>
</comment>
<accession>A0ABT7DUF4</accession>
<gene>
    <name evidence="2" type="ORF">PZA18_06550</name>
</gene>
<reference evidence="2" key="1">
    <citation type="submission" date="2023-03" db="EMBL/GenBank/DDBJ databases">
        <title>Chitinimonas shenzhenensis gen. nov., sp. nov., a novel member of family Burkholderiaceae isolated from activated sludge collected in Shen Zhen, China.</title>
        <authorList>
            <person name="Wang X."/>
        </authorList>
    </citation>
    <scope>NUCLEOTIDE SEQUENCE</scope>
    <source>
        <strain evidence="2">DQS-5</strain>
    </source>
</reference>